<dbReference type="InterPro" id="IPR012976">
    <property type="entry name" value="NOSIC"/>
</dbReference>
<dbReference type="GO" id="GO:0030515">
    <property type="term" value="F:snoRNA binding"/>
    <property type="evidence" value="ECO:0007669"/>
    <property type="project" value="InterPro"/>
</dbReference>
<accession>A0AAV2ZDF9</accession>
<proteinExistence type="inferred from homology"/>
<feature type="region of interest" description="Disordered" evidence="6">
    <location>
        <begin position="437"/>
        <end position="506"/>
    </location>
</feature>
<gene>
    <name evidence="8" type="ORF">N0F65_002862</name>
</gene>
<keyword evidence="3" id="KW-0690">Ribosome biogenesis</keyword>
<keyword evidence="9" id="KW-1185">Reference proteome</keyword>
<dbReference type="InterPro" id="IPR036070">
    <property type="entry name" value="Nop_dom_sf"/>
</dbReference>
<evidence type="ECO:0000256" key="6">
    <source>
        <dbReference type="SAM" id="MobiDB-lite"/>
    </source>
</evidence>
<dbReference type="GO" id="GO:0042254">
    <property type="term" value="P:ribosome biogenesis"/>
    <property type="evidence" value="ECO:0007669"/>
    <property type="project" value="UniProtKB-KW"/>
</dbReference>
<dbReference type="InterPro" id="IPR012974">
    <property type="entry name" value="NOP58/56_N"/>
</dbReference>
<dbReference type="InterPro" id="IPR002687">
    <property type="entry name" value="Nop_dom"/>
</dbReference>
<evidence type="ECO:0000256" key="1">
    <source>
        <dbReference type="ARBA" id="ARBA00004604"/>
    </source>
</evidence>
<protein>
    <recommendedName>
        <fullName evidence="5">Nucleolar protein 56</fullName>
    </recommendedName>
</protein>
<dbReference type="InterPro" id="IPR042239">
    <property type="entry name" value="Nop_C"/>
</dbReference>
<dbReference type="EMBL" id="DAKRPA010000019">
    <property type="protein sequence ID" value="DBA03454.1"/>
    <property type="molecule type" value="Genomic_DNA"/>
</dbReference>
<comment type="subcellular location">
    <subcellularLocation>
        <location evidence="1">Nucleus</location>
        <location evidence="1">Nucleolus</location>
    </subcellularLocation>
</comment>
<dbReference type="FunFam" id="1.10.246.90:FF:000001">
    <property type="entry name" value="Nucleolar protein 56"/>
    <property type="match status" value="1"/>
</dbReference>
<dbReference type="AlphaFoldDB" id="A0AAV2ZDF9"/>
<name>A0AAV2ZDF9_9STRA</name>
<feature type="compositionally biased region" description="Basic residues" evidence="6">
    <location>
        <begin position="495"/>
        <end position="506"/>
    </location>
</feature>
<dbReference type="SUPFAM" id="SSF89124">
    <property type="entry name" value="Nop domain"/>
    <property type="match status" value="1"/>
</dbReference>
<reference evidence="8" key="2">
    <citation type="journal article" date="2023" name="Microbiol Resour">
        <title>Decontamination and Annotation of the Draft Genome Sequence of the Oomycete Lagenidium giganteum ARSEF 373.</title>
        <authorList>
            <person name="Morgan W.R."/>
            <person name="Tartar A."/>
        </authorList>
    </citation>
    <scope>NUCLEOTIDE SEQUENCE</scope>
    <source>
        <strain evidence="8">ARSEF 373</strain>
    </source>
</reference>
<dbReference type="InterPro" id="IPR045056">
    <property type="entry name" value="Nop56/Nop58"/>
</dbReference>
<organism evidence="8 9">
    <name type="scientific">Lagenidium giganteum</name>
    <dbReference type="NCBI Taxonomy" id="4803"/>
    <lineage>
        <taxon>Eukaryota</taxon>
        <taxon>Sar</taxon>
        <taxon>Stramenopiles</taxon>
        <taxon>Oomycota</taxon>
        <taxon>Peronosporomycetes</taxon>
        <taxon>Pythiales</taxon>
        <taxon>Pythiaceae</taxon>
    </lineage>
</organism>
<evidence type="ECO:0000259" key="7">
    <source>
        <dbReference type="PROSITE" id="PS51358"/>
    </source>
</evidence>
<feature type="domain" description="Nop" evidence="7">
    <location>
        <begin position="297"/>
        <end position="415"/>
    </location>
</feature>
<dbReference type="PANTHER" id="PTHR10894">
    <property type="entry name" value="NUCLEOLAR PROTEIN 5 NUCLEOLAR PROTEIN NOP5 NOP58"/>
    <property type="match status" value="1"/>
</dbReference>
<evidence type="ECO:0000256" key="3">
    <source>
        <dbReference type="ARBA" id="ARBA00022517"/>
    </source>
</evidence>
<feature type="compositionally biased region" description="Basic residues" evidence="6">
    <location>
        <begin position="461"/>
        <end position="471"/>
    </location>
</feature>
<dbReference type="GO" id="GO:0032040">
    <property type="term" value="C:small-subunit processome"/>
    <property type="evidence" value="ECO:0007669"/>
    <property type="project" value="InterPro"/>
</dbReference>
<dbReference type="Gene3D" id="1.10.246.90">
    <property type="entry name" value="Nop domain"/>
    <property type="match status" value="1"/>
</dbReference>
<dbReference type="GO" id="GO:0031428">
    <property type="term" value="C:box C/D methylation guide snoRNP complex"/>
    <property type="evidence" value="ECO:0007669"/>
    <property type="project" value="InterPro"/>
</dbReference>
<keyword evidence="4" id="KW-0539">Nucleus</keyword>
<dbReference type="PROSITE" id="PS51358">
    <property type="entry name" value="NOP"/>
    <property type="match status" value="1"/>
</dbReference>
<dbReference type="Pfam" id="PF08156">
    <property type="entry name" value="NOP5NT"/>
    <property type="match status" value="1"/>
</dbReference>
<dbReference type="SMART" id="SM00931">
    <property type="entry name" value="NOSIC"/>
    <property type="match status" value="1"/>
</dbReference>
<sequence>MGVNNLVLFESASGYALFDVIENEEIGSLLEEVQQSVTDLAKFGRLVKLKAFQPFTSAENALENINNISEGLLGDDLKNFLEMNLPKVKAGKKAKFSLGVSDKNLSQAISDALSTPCNSNETTNELVRGIRMHFSKFVKELDNGNLAKAQLGLGHSYSRAKVKFNVNRADNMIIQSIALLDQMDKDINTFAMRVREWYSWHFPELVKIVNDNYVYARCASFIKDRSSLSEDSLEGLTEITMDEDKSQQILQAARVSMGMDMSEIDMINVDNFTTRLIKLAEYRRQLHEYLVSKMSTVAPNLAALIGETVGARLISHAGSLTNLAKCPASTVQILGAEKALFRALKTRGNTPKYGLLFHSTFIGRAAAKNKGRISRYLANKCAIASRIDSFIDEPTTKYGEQMKEQVEERLQFYESGAAPRKNADVMKQVSEELKLAETKTAKKTKKRAAEADAEESDEKPKKKAKKNKKNKKADAEAEEAPAAVADEEDADADKKKKKKKKKKSAE</sequence>
<evidence type="ECO:0000313" key="9">
    <source>
        <dbReference type="Proteomes" id="UP001146120"/>
    </source>
</evidence>
<dbReference type="FunFam" id="1.10.287.4070:FF:000002">
    <property type="entry name" value="Nucleolar protein 56"/>
    <property type="match status" value="1"/>
</dbReference>
<dbReference type="PANTHER" id="PTHR10894:SF0">
    <property type="entry name" value="NUCLEOLAR PROTEIN 56"/>
    <property type="match status" value="1"/>
</dbReference>
<evidence type="ECO:0000256" key="4">
    <source>
        <dbReference type="ARBA" id="ARBA00023242"/>
    </source>
</evidence>
<evidence type="ECO:0000256" key="2">
    <source>
        <dbReference type="ARBA" id="ARBA00009211"/>
    </source>
</evidence>
<comment type="caution">
    <text evidence="8">The sequence shown here is derived from an EMBL/GenBank/DDBJ whole genome shotgun (WGS) entry which is preliminary data.</text>
</comment>
<dbReference type="Gene3D" id="1.10.287.4070">
    <property type="match status" value="1"/>
</dbReference>
<dbReference type="Proteomes" id="UP001146120">
    <property type="component" value="Unassembled WGS sequence"/>
</dbReference>
<dbReference type="Pfam" id="PF01798">
    <property type="entry name" value="Nop"/>
    <property type="match status" value="1"/>
</dbReference>
<evidence type="ECO:0000313" key="8">
    <source>
        <dbReference type="EMBL" id="DBA03454.1"/>
    </source>
</evidence>
<evidence type="ECO:0000256" key="5">
    <source>
        <dbReference type="ARBA" id="ARBA00040742"/>
    </source>
</evidence>
<reference evidence="8" key="1">
    <citation type="submission" date="2022-11" db="EMBL/GenBank/DDBJ databases">
        <authorList>
            <person name="Morgan W.R."/>
            <person name="Tartar A."/>
        </authorList>
    </citation>
    <scope>NUCLEOTIDE SEQUENCE</scope>
    <source>
        <strain evidence="8">ARSEF 373</strain>
    </source>
</reference>
<comment type="similarity">
    <text evidence="2">Belongs to the NOP5/NOP56 family.</text>
</comment>